<evidence type="ECO:0000313" key="2">
    <source>
        <dbReference type="EMBL" id="PIQ68759.1"/>
    </source>
</evidence>
<evidence type="ECO:0000313" key="3">
    <source>
        <dbReference type="Proteomes" id="UP000229342"/>
    </source>
</evidence>
<comment type="caution">
    <text evidence="2">The sequence shown here is derived from an EMBL/GenBank/DDBJ whole genome shotgun (WGS) entry which is preliminary data.</text>
</comment>
<dbReference type="EMBL" id="PCVG01000030">
    <property type="protein sequence ID" value="PIQ68759.1"/>
    <property type="molecule type" value="Genomic_DNA"/>
</dbReference>
<dbReference type="InterPro" id="IPR050698">
    <property type="entry name" value="MBL"/>
</dbReference>
<dbReference type="InterPro" id="IPR036866">
    <property type="entry name" value="RibonucZ/Hydroxyglut_hydro"/>
</dbReference>
<dbReference type="Gene3D" id="3.40.50.10890">
    <property type="match status" value="1"/>
</dbReference>
<dbReference type="CDD" id="cd16295">
    <property type="entry name" value="TTHA0252-CPSF-like_MBL-fold"/>
    <property type="match status" value="1"/>
</dbReference>
<protein>
    <recommendedName>
        <fullName evidence="1">Metallo-beta-lactamase domain-containing protein</fullName>
    </recommendedName>
</protein>
<dbReference type="InterPro" id="IPR001279">
    <property type="entry name" value="Metallo-B-lactamas"/>
</dbReference>
<evidence type="ECO:0000259" key="1">
    <source>
        <dbReference type="SMART" id="SM00849"/>
    </source>
</evidence>
<dbReference type="SUPFAM" id="SSF56281">
    <property type="entry name" value="Metallo-hydrolase/oxidoreductase"/>
    <property type="match status" value="1"/>
</dbReference>
<dbReference type="GO" id="GO:0004521">
    <property type="term" value="F:RNA endonuclease activity"/>
    <property type="evidence" value="ECO:0007669"/>
    <property type="project" value="TreeGrafter"/>
</dbReference>
<feature type="non-terminal residue" evidence="2">
    <location>
        <position position="271"/>
    </location>
</feature>
<accession>A0A2H0KC00</accession>
<dbReference type="PANTHER" id="PTHR11203">
    <property type="entry name" value="CLEAVAGE AND POLYADENYLATION SPECIFICITY FACTOR FAMILY MEMBER"/>
    <property type="match status" value="1"/>
</dbReference>
<dbReference type="Pfam" id="PF00753">
    <property type="entry name" value="Lactamase_B"/>
    <property type="match status" value="1"/>
</dbReference>
<name>A0A2H0KC00_9BACT</name>
<dbReference type="SMART" id="SM00849">
    <property type="entry name" value="Lactamase_B"/>
    <property type="match status" value="1"/>
</dbReference>
<dbReference type="PANTHER" id="PTHR11203:SF37">
    <property type="entry name" value="INTEGRATOR COMPLEX SUBUNIT 11"/>
    <property type="match status" value="1"/>
</dbReference>
<feature type="domain" description="Metallo-beta-lactamase" evidence="1">
    <location>
        <begin position="49"/>
        <end position="262"/>
    </location>
</feature>
<dbReference type="AlphaFoldDB" id="A0A2H0KC00"/>
<organism evidence="2 3">
    <name type="scientific">Candidatus Taylorbacteria bacterium CG11_big_fil_rev_8_21_14_0_20_46_11</name>
    <dbReference type="NCBI Taxonomy" id="1975025"/>
    <lineage>
        <taxon>Bacteria</taxon>
        <taxon>Candidatus Tayloriibacteriota</taxon>
    </lineage>
</organism>
<proteinExistence type="predicted"/>
<gene>
    <name evidence="2" type="ORF">COV91_02480</name>
</gene>
<sequence length="271" mass="30683">MYSWMSSEVFFVSCSWRETLLSIPLFRSHWYNRGMKTLLTFHGGVGAVTGSNFLLTGPHTKMLIDCGLIQGEKFAHDLNRAEFPYDPSTVDFLVVTHAHIDHVGRIPKLVRDGFAGKIISTEETYLLAKLMLPDAFSVLRMETAQNEELLYDEKDIEQAFSLWETLPYHEKKTVGDFDVFLKDSGHILGSAMVEVTANGEQTEKRKIVFTGDLGNTPTPLLNPAEPITDATYIVMESVYGDRNHEGGERRKERLKEVIQEMVERKGVLLIP</sequence>
<dbReference type="Gene3D" id="3.60.15.10">
    <property type="entry name" value="Ribonuclease Z/Hydroxyacylglutathione hydrolase-like"/>
    <property type="match status" value="1"/>
</dbReference>
<dbReference type="Proteomes" id="UP000229342">
    <property type="component" value="Unassembled WGS sequence"/>
</dbReference>
<reference evidence="2 3" key="1">
    <citation type="submission" date="2017-09" db="EMBL/GenBank/DDBJ databases">
        <title>Depth-based differentiation of microbial function through sediment-hosted aquifers and enrichment of novel symbionts in the deep terrestrial subsurface.</title>
        <authorList>
            <person name="Probst A.J."/>
            <person name="Ladd B."/>
            <person name="Jarett J.K."/>
            <person name="Geller-Mcgrath D.E."/>
            <person name="Sieber C.M."/>
            <person name="Emerson J.B."/>
            <person name="Anantharaman K."/>
            <person name="Thomas B.C."/>
            <person name="Malmstrom R."/>
            <person name="Stieglmeier M."/>
            <person name="Klingl A."/>
            <person name="Woyke T."/>
            <person name="Ryan C.M."/>
            <person name="Banfield J.F."/>
        </authorList>
    </citation>
    <scope>NUCLEOTIDE SEQUENCE [LARGE SCALE GENOMIC DNA]</scope>
    <source>
        <strain evidence="2">CG11_big_fil_rev_8_21_14_0_20_46_11</strain>
    </source>
</reference>